<accession>A0AAD4F7P7</accession>
<keyword evidence="2" id="KW-1185">Reference proteome</keyword>
<dbReference type="InterPro" id="IPR029058">
    <property type="entry name" value="AB_hydrolase_fold"/>
</dbReference>
<reference evidence="1" key="1">
    <citation type="submission" date="2023-02" db="EMBL/GenBank/DDBJ databases">
        <authorList>
            <person name="Palmer J.M."/>
        </authorList>
    </citation>
    <scope>NUCLEOTIDE SEQUENCE</scope>
    <source>
        <strain evidence="1">FW57</strain>
    </source>
</reference>
<dbReference type="InterPro" id="IPR008547">
    <property type="entry name" value="DUF829_TMEM53"/>
</dbReference>
<dbReference type="EMBL" id="JAHCVI010000001">
    <property type="protein sequence ID" value="KAG7294659.1"/>
    <property type="molecule type" value="Genomic_DNA"/>
</dbReference>
<name>A0AAD4F7P7_9PEZI</name>
<gene>
    <name evidence="1" type="ORF">NEMBOFW57_004736</name>
</gene>
<evidence type="ECO:0000313" key="1">
    <source>
        <dbReference type="EMBL" id="KAG7294659.1"/>
    </source>
</evidence>
<proteinExistence type="predicted"/>
<dbReference type="PANTHER" id="PTHR12265">
    <property type="entry name" value="TRANSMEMBRANE PROTEIN 53"/>
    <property type="match status" value="1"/>
</dbReference>
<sequence>MASNAPATSAARPLEHMTKLSPCVYFYRPTTAPPAPSTTGATASQKPAPKLIILASWMGARDPHIAKYLVQYQALFPASPILLLRSEPRHFIRPRGNAAEFSPAVPVVRSIFPELGDATADDKQTNPPQQQQPQLLIHAWSNGGASALLHLRRAMGPVAAPLPPYTLVLDSTPGAFRYRAAYLAFTTGLTGLARWFVAPLMHLMCVMYWVQHELIGRGRTGPLQSTRGALNDAASRRSEVRRAYVYGEGDRLVHWRDVEGHAAEAEGKGFSVKTEKFEGGEHVAHVRVDAARYWRVVKETWEGWD</sequence>
<protein>
    <recommendedName>
        <fullName evidence="3">Indole-diterpene biosynthesis protein PaxU</fullName>
    </recommendedName>
</protein>
<evidence type="ECO:0008006" key="3">
    <source>
        <dbReference type="Google" id="ProtNLM"/>
    </source>
</evidence>
<evidence type="ECO:0000313" key="2">
    <source>
        <dbReference type="Proteomes" id="UP001197093"/>
    </source>
</evidence>
<dbReference type="Pfam" id="PF05705">
    <property type="entry name" value="DUF829"/>
    <property type="match status" value="1"/>
</dbReference>
<dbReference type="PANTHER" id="PTHR12265:SF40">
    <property type="entry name" value="DUF829-DOMAIN-CONTAINING PROTEIN"/>
    <property type="match status" value="1"/>
</dbReference>
<dbReference type="SUPFAM" id="SSF53474">
    <property type="entry name" value="alpha/beta-Hydrolases"/>
    <property type="match status" value="1"/>
</dbReference>
<comment type="caution">
    <text evidence="1">The sequence shown here is derived from an EMBL/GenBank/DDBJ whole genome shotgun (WGS) entry which is preliminary data.</text>
</comment>
<dbReference type="Proteomes" id="UP001197093">
    <property type="component" value="Unassembled WGS sequence"/>
</dbReference>
<organism evidence="1 2">
    <name type="scientific">Staphylotrichum longicolle</name>
    <dbReference type="NCBI Taxonomy" id="669026"/>
    <lineage>
        <taxon>Eukaryota</taxon>
        <taxon>Fungi</taxon>
        <taxon>Dikarya</taxon>
        <taxon>Ascomycota</taxon>
        <taxon>Pezizomycotina</taxon>
        <taxon>Sordariomycetes</taxon>
        <taxon>Sordariomycetidae</taxon>
        <taxon>Sordariales</taxon>
        <taxon>Chaetomiaceae</taxon>
        <taxon>Staphylotrichum</taxon>
    </lineage>
</organism>
<dbReference type="AlphaFoldDB" id="A0AAD4F7P7"/>